<reference evidence="2 3" key="1">
    <citation type="journal article" date="2016" name="Mol. Biol. Evol.">
        <title>Comparative Genomics of Early-Diverging Mushroom-Forming Fungi Provides Insights into the Origins of Lignocellulose Decay Capabilities.</title>
        <authorList>
            <person name="Nagy L.G."/>
            <person name="Riley R."/>
            <person name="Tritt A."/>
            <person name="Adam C."/>
            <person name="Daum C."/>
            <person name="Floudas D."/>
            <person name="Sun H."/>
            <person name="Yadav J.S."/>
            <person name="Pangilinan J."/>
            <person name="Larsson K.H."/>
            <person name="Matsuura K."/>
            <person name="Barry K."/>
            <person name="Labutti K."/>
            <person name="Kuo R."/>
            <person name="Ohm R.A."/>
            <person name="Bhattacharya S.S."/>
            <person name="Shirouzu T."/>
            <person name="Yoshinaga Y."/>
            <person name="Martin F.M."/>
            <person name="Grigoriev I.V."/>
            <person name="Hibbett D.S."/>
        </authorList>
    </citation>
    <scope>NUCLEOTIDE SEQUENCE [LARGE SCALE GENOMIC DNA]</scope>
    <source>
        <strain evidence="2 3">HHB12029</strain>
    </source>
</reference>
<dbReference type="InParanoid" id="A0A165J3Y6"/>
<dbReference type="Proteomes" id="UP000077266">
    <property type="component" value="Unassembled WGS sequence"/>
</dbReference>
<sequence>MLPNDYDSHGAGLRVDSVIKELLIHDRCEGPLLPSQWKQLYIEEESNFGIGAVGDEETLYLIWNGARLVLRMIGVLQTVNFAPFADRRITTEKVAYIQQFLILDGLLSDRYNTEIWALQDITDTLKETAPMKIDDDRNPTYATHLQVGTRMFVPRDDEHEQATTAISNLMDPNRKLRGCADEAGLVHTPMNSVEFLKRTNSEYVNLSPMSFKPGDIVEVHFSLALFKTSRNTLIPKLMLRSVASVDTAFTMLARRAMREKQLASGQGYRTLKRKRVETEPVYRPAKATRSADKEPAAHVTSGYEGGSEGEEHDTCASKSDGAGAVSEGFRDMQIE</sequence>
<accession>A0A165J3Y6</accession>
<evidence type="ECO:0000256" key="1">
    <source>
        <dbReference type="SAM" id="MobiDB-lite"/>
    </source>
</evidence>
<proteinExistence type="predicted"/>
<keyword evidence="3" id="KW-1185">Reference proteome</keyword>
<organism evidence="2 3">
    <name type="scientific">Exidia glandulosa HHB12029</name>
    <dbReference type="NCBI Taxonomy" id="1314781"/>
    <lineage>
        <taxon>Eukaryota</taxon>
        <taxon>Fungi</taxon>
        <taxon>Dikarya</taxon>
        <taxon>Basidiomycota</taxon>
        <taxon>Agaricomycotina</taxon>
        <taxon>Agaricomycetes</taxon>
        <taxon>Auriculariales</taxon>
        <taxon>Exidiaceae</taxon>
        <taxon>Exidia</taxon>
    </lineage>
</organism>
<feature type="region of interest" description="Disordered" evidence="1">
    <location>
        <begin position="279"/>
        <end position="335"/>
    </location>
</feature>
<evidence type="ECO:0000313" key="2">
    <source>
        <dbReference type="EMBL" id="KZV94297.1"/>
    </source>
</evidence>
<evidence type="ECO:0000313" key="3">
    <source>
        <dbReference type="Proteomes" id="UP000077266"/>
    </source>
</evidence>
<protein>
    <submittedName>
        <fullName evidence="2">Uncharacterized protein</fullName>
    </submittedName>
</protein>
<dbReference type="EMBL" id="KV425975">
    <property type="protein sequence ID" value="KZV94297.1"/>
    <property type="molecule type" value="Genomic_DNA"/>
</dbReference>
<dbReference type="AlphaFoldDB" id="A0A165J3Y6"/>
<name>A0A165J3Y6_EXIGL</name>
<dbReference type="OrthoDB" id="3269456at2759"/>
<gene>
    <name evidence="2" type="ORF">EXIGLDRAFT_767253</name>
</gene>